<reference evidence="1" key="1">
    <citation type="journal article" date="2015" name="Nature">
        <title>Complex archaea that bridge the gap between prokaryotes and eukaryotes.</title>
        <authorList>
            <person name="Spang A."/>
            <person name="Saw J.H."/>
            <person name="Jorgensen S.L."/>
            <person name="Zaremba-Niedzwiedzka K."/>
            <person name="Martijn J."/>
            <person name="Lind A.E."/>
            <person name="van Eijk R."/>
            <person name="Schleper C."/>
            <person name="Guy L."/>
            <person name="Ettema T.J."/>
        </authorList>
    </citation>
    <scope>NUCLEOTIDE SEQUENCE</scope>
</reference>
<comment type="caution">
    <text evidence="1">The sequence shown here is derived from an EMBL/GenBank/DDBJ whole genome shotgun (WGS) entry which is preliminary data.</text>
</comment>
<evidence type="ECO:0000313" key="1">
    <source>
        <dbReference type="EMBL" id="KKM00706.1"/>
    </source>
</evidence>
<accession>A0A0F9J450</accession>
<protein>
    <submittedName>
        <fullName evidence="1">Uncharacterized protein</fullName>
    </submittedName>
</protein>
<name>A0A0F9J450_9ZZZZ</name>
<proteinExistence type="predicted"/>
<dbReference type="EMBL" id="LAZR01017369">
    <property type="protein sequence ID" value="KKM00706.1"/>
    <property type="molecule type" value="Genomic_DNA"/>
</dbReference>
<organism evidence="1">
    <name type="scientific">marine sediment metagenome</name>
    <dbReference type="NCBI Taxonomy" id="412755"/>
    <lineage>
        <taxon>unclassified sequences</taxon>
        <taxon>metagenomes</taxon>
        <taxon>ecological metagenomes</taxon>
    </lineage>
</organism>
<sequence length="63" mass="7197">MLGRPKKSCSGVVKKEGNRPCLNGAWIKRNGKRWCWIHDPENEQSQIAHSKGVATKLKNYSFQ</sequence>
<dbReference type="AlphaFoldDB" id="A0A0F9J450"/>
<gene>
    <name evidence="1" type="ORF">LCGC14_1801730</name>
</gene>